<organism evidence="2 3">
    <name type="scientific">Pontivivens nitratireducens</name>
    <dbReference type="NCBI Taxonomy" id="2758038"/>
    <lineage>
        <taxon>Bacteria</taxon>
        <taxon>Pseudomonadati</taxon>
        <taxon>Pseudomonadota</taxon>
        <taxon>Alphaproteobacteria</taxon>
        <taxon>Rhodobacterales</taxon>
        <taxon>Paracoccaceae</taxon>
        <taxon>Pontivivens</taxon>
    </lineage>
</organism>
<dbReference type="InterPro" id="IPR010642">
    <property type="entry name" value="Invasion_prot_B"/>
</dbReference>
<feature type="chain" id="PRO_5026066505" description="Invasion protein IalB" evidence="1">
    <location>
        <begin position="27"/>
        <end position="174"/>
    </location>
</feature>
<protein>
    <recommendedName>
        <fullName evidence="4">Invasion protein IalB</fullName>
    </recommendedName>
</protein>
<evidence type="ECO:0000313" key="3">
    <source>
        <dbReference type="Proteomes" id="UP000500791"/>
    </source>
</evidence>
<evidence type="ECO:0000256" key="1">
    <source>
        <dbReference type="SAM" id="SignalP"/>
    </source>
</evidence>
<keyword evidence="3" id="KW-1185">Reference proteome</keyword>
<gene>
    <name evidence="2" type="ORF">G8E03_14105</name>
</gene>
<dbReference type="EMBL" id="CP049811">
    <property type="protein sequence ID" value="QIK41786.1"/>
    <property type="molecule type" value="Genomic_DNA"/>
</dbReference>
<accession>A0A6G7VPI2</accession>
<dbReference type="RefSeq" id="WP_166193242.1">
    <property type="nucleotide sequence ID" value="NZ_CP049811.1"/>
</dbReference>
<keyword evidence="1" id="KW-0732">Signal</keyword>
<proteinExistence type="predicted"/>
<dbReference type="Proteomes" id="UP000500791">
    <property type="component" value="Chromosome"/>
</dbReference>
<evidence type="ECO:0008006" key="4">
    <source>
        <dbReference type="Google" id="ProtNLM"/>
    </source>
</evidence>
<sequence>MHRIATLAPALALALAVFSPLTGAMAQQAGSVENGTTFGNWVIGCGAETTQPAQCNLVQDLRIAESGALVARVLVTELQGGPALIGQVPIGAYLPSGIVYQVEGDDTPQRELIWQRCLGELCEGALALDDAEIERLSQGTMLLGYRPAPGSDPMILRIQLDGFGDGVAAIFGGN</sequence>
<dbReference type="AlphaFoldDB" id="A0A6G7VPI2"/>
<evidence type="ECO:0000313" key="2">
    <source>
        <dbReference type="EMBL" id="QIK41786.1"/>
    </source>
</evidence>
<dbReference type="Pfam" id="PF06776">
    <property type="entry name" value="IalB"/>
    <property type="match status" value="1"/>
</dbReference>
<dbReference type="KEGG" id="mon:G8E03_14105"/>
<dbReference type="InterPro" id="IPR038696">
    <property type="entry name" value="IalB_sf"/>
</dbReference>
<feature type="signal peptide" evidence="1">
    <location>
        <begin position="1"/>
        <end position="26"/>
    </location>
</feature>
<name>A0A6G7VPI2_9RHOB</name>
<reference evidence="2 3" key="1">
    <citation type="submission" date="2020-03" db="EMBL/GenBank/DDBJ databases">
        <title>Complete genome sequence of Monaibacterium sp. ALG8 with diverse plasmids.</title>
        <authorList>
            <person name="Sun C."/>
        </authorList>
    </citation>
    <scope>NUCLEOTIDE SEQUENCE [LARGE SCALE GENOMIC DNA]</scope>
    <source>
        <strain evidence="2 3">ALG8</strain>
    </source>
</reference>
<dbReference type="Gene3D" id="2.60.40.1880">
    <property type="entry name" value="Invasion associated locus B (IalB) protein"/>
    <property type="match status" value="1"/>
</dbReference>